<keyword evidence="3" id="KW-1185">Reference proteome</keyword>
<evidence type="ECO:0000256" key="1">
    <source>
        <dbReference type="SAM" id="Phobius"/>
    </source>
</evidence>
<keyword evidence="1" id="KW-0812">Transmembrane</keyword>
<dbReference type="RefSeq" id="WP_104421769.1">
    <property type="nucleotide sequence ID" value="NZ_PTJC01000009.1"/>
</dbReference>
<evidence type="ECO:0000313" key="3">
    <source>
        <dbReference type="Proteomes" id="UP000237662"/>
    </source>
</evidence>
<dbReference type="EMBL" id="PTJC01000009">
    <property type="protein sequence ID" value="PPK84058.1"/>
    <property type="molecule type" value="Genomic_DNA"/>
</dbReference>
<sequence length="456" mass="50621">MTLTTLLIYIGLAALALTGITHFVLRATRNVGMSLLQNFVGALFLFSGYVKAIDPLGTAYKMEQYFAEFEATANGAGAAFLAPVFPWLNEFAVGFSVFMIVLEIMLGFMLILGAKPRLTGWLLFPIIAFFTVLTGFTYLTGYVPSGSNFFAFGDWGPYTDTNMKVTDCGCFGDFLKLEPRVSFLKDVALLIPAVIFLLAPGKLHRLFTYRTRTLAIVAAGTISVFYCLSNFVWDIPHQDFRPFKVGTDVAARKQAESDAAAAVTVLGYELTNKANGEVVRMTTDEFLKVYKDYPEEAWVIDNFTSEPTLEATKISEFEVSDAEGYDVVPDLLADPGYTFVIVAYKLKGEAGNWDEDYVEVWREDIQPVVERAKAAGHTVMAMTKFVDDATIEDFKRAIGADYPFHRGDDILLKTIIRSNPGVVLMKEGVILNKWHHDKLPAFEDIANRDILAASSK</sequence>
<protein>
    <recommendedName>
        <fullName evidence="4">DoxX-like protein</fullName>
    </recommendedName>
</protein>
<proteinExistence type="predicted"/>
<dbReference type="OrthoDB" id="648842at2"/>
<accession>A0A2S6HZW0</accession>
<reference evidence="2 3" key="1">
    <citation type="submission" date="2018-02" db="EMBL/GenBank/DDBJ databases">
        <title>Genomic Encyclopedia of Archaeal and Bacterial Type Strains, Phase II (KMG-II): from individual species to whole genera.</title>
        <authorList>
            <person name="Goeker M."/>
        </authorList>
    </citation>
    <scope>NUCLEOTIDE SEQUENCE [LARGE SCALE GENOMIC DNA]</scope>
    <source>
        <strain evidence="2 3">DSM 29526</strain>
    </source>
</reference>
<dbReference type="Proteomes" id="UP000237662">
    <property type="component" value="Unassembled WGS sequence"/>
</dbReference>
<name>A0A2S6HZW0_9BACT</name>
<comment type="caution">
    <text evidence="2">The sequence shown here is derived from an EMBL/GenBank/DDBJ whole genome shotgun (WGS) entry which is preliminary data.</text>
</comment>
<dbReference type="AlphaFoldDB" id="A0A2S6HZW0"/>
<gene>
    <name evidence="2" type="ORF">CLV84_4208</name>
</gene>
<feature type="transmembrane region" description="Helical" evidence="1">
    <location>
        <begin position="32"/>
        <end position="50"/>
    </location>
</feature>
<feature type="transmembrane region" description="Helical" evidence="1">
    <location>
        <begin position="213"/>
        <end position="233"/>
    </location>
</feature>
<feature type="transmembrane region" description="Helical" evidence="1">
    <location>
        <begin position="6"/>
        <end position="25"/>
    </location>
</feature>
<keyword evidence="1" id="KW-1133">Transmembrane helix</keyword>
<feature type="transmembrane region" description="Helical" evidence="1">
    <location>
        <begin position="91"/>
        <end position="114"/>
    </location>
</feature>
<feature type="transmembrane region" description="Helical" evidence="1">
    <location>
        <begin position="183"/>
        <end position="201"/>
    </location>
</feature>
<feature type="transmembrane region" description="Helical" evidence="1">
    <location>
        <begin position="121"/>
        <end position="139"/>
    </location>
</feature>
<keyword evidence="1" id="KW-0472">Membrane</keyword>
<evidence type="ECO:0008006" key="4">
    <source>
        <dbReference type="Google" id="ProtNLM"/>
    </source>
</evidence>
<organism evidence="2 3">
    <name type="scientific">Neolewinella xylanilytica</name>
    <dbReference type="NCBI Taxonomy" id="1514080"/>
    <lineage>
        <taxon>Bacteria</taxon>
        <taxon>Pseudomonadati</taxon>
        <taxon>Bacteroidota</taxon>
        <taxon>Saprospiria</taxon>
        <taxon>Saprospirales</taxon>
        <taxon>Lewinellaceae</taxon>
        <taxon>Neolewinella</taxon>
    </lineage>
</organism>
<evidence type="ECO:0000313" key="2">
    <source>
        <dbReference type="EMBL" id="PPK84058.1"/>
    </source>
</evidence>